<dbReference type="SUPFAM" id="SSF55073">
    <property type="entry name" value="Nucleotide cyclase"/>
    <property type="match status" value="1"/>
</dbReference>
<dbReference type="GO" id="GO:0071111">
    <property type="term" value="F:cyclic-guanylate-specific phosphodiesterase activity"/>
    <property type="evidence" value="ECO:0007669"/>
    <property type="project" value="InterPro"/>
</dbReference>
<feature type="transmembrane region" description="Helical" evidence="1">
    <location>
        <begin position="28"/>
        <end position="48"/>
    </location>
</feature>
<dbReference type="InterPro" id="IPR050706">
    <property type="entry name" value="Cyclic-di-GMP_PDE-like"/>
</dbReference>
<feature type="domain" description="GGDEF" evidence="4">
    <location>
        <begin position="284"/>
        <end position="416"/>
    </location>
</feature>
<dbReference type="GO" id="GO:0016020">
    <property type="term" value="C:membrane"/>
    <property type="evidence" value="ECO:0007669"/>
    <property type="project" value="InterPro"/>
</dbReference>
<dbReference type="Pfam" id="PF00672">
    <property type="entry name" value="HAMP"/>
    <property type="match status" value="1"/>
</dbReference>
<dbReference type="Proteomes" id="UP000240904">
    <property type="component" value="Unassembled WGS sequence"/>
</dbReference>
<evidence type="ECO:0000313" key="6">
    <source>
        <dbReference type="Proteomes" id="UP000240904"/>
    </source>
</evidence>
<feature type="domain" description="HAMP" evidence="3">
    <location>
        <begin position="193"/>
        <end position="245"/>
    </location>
</feature>
<evidence type="ECO:0000259" key="2">
    <source>
        <dbReference type="PROSITE" id="PS50883"/>
    </source>
</evidence>
<evidence type="ECO:0000256" key="1">
    <source>
        <dbReference type="SAM" id="Phobius"/>
    </source>
</evidence>
<dbReference type="InterPro" id="IPR032244">
    <property type="entry name" value="LapD_MoxY_N"/>
</dbReference>
<gene>
    <name evidence="5" type="ORF">C9I89_14255</name>
</gene>
<dbReference type="OrthoDB" id="5894408at2"/>
<dbReference type="AlphaFoldDB" id="A0A2T3MVZ5"/>
<dbReference type="Gene3D" id="3.30.70.270">
    <property type="match status" value="1"/>
</dbReference>
<accession>A0A2T3MVZ5</accession>
<feature type="transmembrane region" description="Helical" evidence="1">
    <location>
        <begin position="174"/>
        <end position="192"/>
    </location>
</feature>
<dbReference type="Gene3D" id="3.30.110.200">
    <property type="match status" value="1"/>
</dbReference>
<evidence type="ECO:0000313" key="5">
    <source>
        <dbReference type="EMBL" id="PSW04142.1"/>
    </source>
</evidence>
<feature type="domain" description="EAL" evidence="2">
    <location>
        <begin position="424"/>
        <end position="667"/>
    </location>
</feature>
<dbReference type="PANTHER" id="PTHR33121">
    <property type="entry name" value="CYCLIC DI-GMP PHOSPHODIESTERASE PDEF"/>
    <property type="match status" value="1"/>
</dbReference>
<dbReference type="PROSITE" id="PS50883">
    <property type="entry name" value="EAL"/>
    <property type="match status" value="1"/>
</dbReference>
<keyword evidence="1" id="KW-1133">Transmembrane helix</keyword>
<keyword evidence="1" id="KW-0472">Membrane</keyword>
<dbReference type="InterPro" id="IPR003660">
    <property type="entry name" value="HAMP_dom"/>
</dbReference>
<dbReference type="InterPro" id="IPR001633">
    <property type="entry name" value="EAL_dom"/>
</dbReference>
<dbReference type="PROSITE" id="PS50887">
    <property type="entry name" value="GGDEF"/>
    <property type="match status" value="1"/>
</dbReference>
<dbReference type="Pfam" id="PF00563">
    <property type="entry name" value="EAL"/>
    <property type="match status" value="1"/>
</dbReference>
<organism evidence="5 6">
    <name type="scientific">Photobacterium lipolyticum</name>
    <dbReference type="NCBI Taxonomy" id="266810"/>
    <lineage>
        <taxon>Bacteria</taxon>
        <taxon>Pseudomonadati</taxon>
        <taxon>Pseudomonadota</taxon>
        <taxon>Gammaproteobacteria</taxon>
        <taxon>Vibrionales</taxon>
        <taxon>Vibrionaceae</taxon>
        <taxon>Photobacterium</taxon>
    </lineage>
</organism>
<sequence length="667" mass="76020">MLVSNVSEKCGIHSELGILFYMSIFKQFYSLLLGLFLLVVTGIGYIQFTEIRELLAHQMDSELNNTSQTLAVTLEPALEAGDSDRVETLLQALFTKGNYQEITLTWVVDGHQQSWTSTDEKMVAPAWFTGLNLFTVPEETIMIRSGWMDLAELKMVTQADVANTQLWEIVRNSLIIFCGLFILIALLARFILSRLLRPLSAIASHTHKIAQHQFDAPLPVPEIQELRPVVIGINNMSKQLQQNFLILNEEVITLRENNLIDKVSALPNRQYFIDRINSWMDEPGTGAILLARFDWLQQLHNQLGFQIRDDTIHLLSQTLKQKLNQASNTVVARIADYEFAFLFTEQEHKQLQKQLHTLIQAINQEISKAGYQPNHGFAIGISERSNQNSASELLAQADNALQQAVQGNTVYHWFENHQQLLFSKEQWRDMLNNALTHQQFSFRWQPVHYHHDGAIIHQEIFCQLKHDQQRIPARHFMPYIEILALGAALDRCLIESLHQNGILKQSQTPVAINLTTHSITDPDFRDWLAGYLAGSPYTDKLLFELPESAIYANQQACEHLSEIFKATGAEWGIDHFGRQLSSMDYLQSLRPSYVKLDQSFAGTKDNHHKNELCRALINIARGMEINIILTGIQTREQVDYAATLNTCAYQGFIAPPVDITEVVQEYG</sequence>
<dbReference type="InterPro" id="IPR000160">
    <property type="entry name" value="GGDEF_dom"/>
</dbReference>
<reference evidence="5 6" key="1">
    <citation type="submission" date="2018-03" db="EMBL/GenBank/DDBJ databases">
        <title>Whole genome sequencing of Histamine producing bacteria.</title>
        <authorList>
            <person name="Butler K."/>
        </authorList>
    </citation>
    <scope>NUCLEOTIDE SEQUENCE [LARGE SCALE GENOMIC DNA]</scope>
    <source>
        <strain evidence="5 6">DSM 16190</strain>
    </source>
</reference>
<dbReference type="CDD" id="cd06225">
    <property type="entry name" value="HAMP"/>
    <property type="match status" value="1"/>
</dbReference>
<comment type="caution">
    <text evidence="5">The sequence shown here is derived from an EMBL/GenBank/DDBJ whole genome shotgun (WGS) entry which is preliminary data.</text>
</comment>
<dbReference type="SUPFAM" id="SSF141868">
    <property type="entry name" value="EAL domain-like"/>
    <property type="match status" value="1"/>
</dbReference>
<dbReference type="SMART" id="SM00304">
    <property type="entry name" value="HAMP"/>
    <property type="match status" value="1"/>
</dbReference>
<dbReference type="PANTHER" id="PTHR33121:SF79">
    <property type="entry name" value="CYCLIC DI-GMP PHOSPHODIESTERASE PDED-RELATED"/>
    <property type="match status" value="1"/>
</dbReference>
<dbReference type="InterPro" id="IPR029787">
    <property type="entry name" value="Nucleotide_cyclase"/>
</dbReference>
<keyword evidence="6" id="KW-1185">Reference proteome</keyword>
<dbReference type="Gene3D" id="3.20.20.450">
    <property type="entry name" value="EAL domain"/>
    <property type="match status" value="1"/>
</dbReference>
<proteinExistence type="predicted"/>
<evidence type="ECO:0000259" key="4">
    <source>
        <dbReference type="PROSITE" id="PS50887"/>
    </source>
</evidence>
<dbReference type="PROSITE" id="PS50885">
    <property type="entry name" value="HAMP"/>
    <property type="match status" value="1"/>
</dbReference>
<dbReference type="Pfam" id="PF00990">
    <property type="entry name" value="GGDEF"/>
    <property type="match status" value="1"/>
</dbReference>
<dbReference type="EMBL" id="PYMC01000010">
    <property type="protein sequence ID" value="PSW04142.1"/>
    <property type="molecule type" value="Genomic_DNA"/>
</dbReference>
<dbReference type="Gene3D" id="6.10.340.10">
    <property type="match status" value="1"/>
</dbReference>
<evidence type="ECO:0000259" key="3">
    <source>
        <dbReference type="PROSITE" id="PS50885"/>
    </source>
</evidence>
<dbReference type="CDD" id="cd01948">
    <property type="entry name" value="EAL"/>
    <property type="match status" value="1"/>
</dbReference>
<dbReference type="GO" id="GO:0007165">
    <property type="term" value="P:signal transduction"/>
    <property type="evidence" value="ECO:0007669"/>
    <property type="project" value="InterPro"/>
</dbReference>
<dbReference type="Pfam" id="PF16448">
    <property type="entry name" value="LapD_MoxY_N"/>
    <property type="match status" value="1"/>
</dbReference>
<keyword evidence="1" id="KW-0812">Transmembrane</keyword>
<dbReference type="InterPro" id="IPR035919">
    <property type="entry name" value="EAL_sf"/>
</dbReference>
<dbReference type="SMART" id="SM00052">
    <property type="entry name" value="EAL"/>
    <property type="match status" value="1"/>
</dbReference>
<dbReference type="InterPro" id="IPR043128">
    <property type="entry name" value="Rev_trsase/Diguanyl_cyclase"/>
</dbReference>
<dbReference type="SMART" id="SM00267">
    <property type="entry name" value="GGDEF"/>
    <property type="match status" value="1"/>
</dbReference>
<protein>
    <submittedName>
        <fullName evidence="5">GGDEF domain-containing protein</fullName>
    </submittedName>
</protein>
<name>A0A2T3MVZ5_9GAMM</name>